<protein>
    <submittedName>
        <fullName evidence="1">Uncharacterized protein</fullName>
    </submittedName>
</protein>
<proteinExistence type="predicted"/>
<dbReference type="OrthoDB" id="4869325at2"/>
<comment type="caution">
    <text evidence="1">The sequence shown here is derived from an EMBL/GenBank/DDBJ whole genome shotgun (WGS) entry which is preliminary data.</text>
</comment>
<dbReference type="RefSeq" id="WP_073716012.1">
    <property type="nucleotide sequence ID" value="NZ_MQVR01000013.1"/>
</dbReference>
<name>A0A1Q5Q4C0_9ACTO</name>
<evidence type="ECO:0000313" key="1">
    <source>
        <dbReference type="EMBL" id="OKL54539.1"/>
    </source>
</evidence>
<keyword evidence="2" id="KW-1185">Reference proteome</keyword>
<evidence type="ECO:0000313" key="2">
    <source>
        <dbReference type="Proteomes" id="UP000185628"/>
    </source>
</evidence>
<dbReference type="AlphaFoldDB" id="A0A1Q5Q4C0"/>
<gene>
    <name evidence="1" type="ORF">BSZ39_03530</name>
</gene>
<dbReference type="Proteomes" id="UP000185628">
    <property type="component" value="Unassembled WGS sequence"/>
</dbReference>
<sequence length="196" mass="20099">MARISTAGLVTAAILGAAFAVGSVINSYLPTRSDILLEPFPIAGEIAQPVEIRTGRVSADNVRVASEISQFGRTAKTPGVFALVDLTFDTNGEAPIVAPISYVGGDGKEYGGSQPGPRINNCGSAQVGLPVTCTVVIEMPPTALAGGKLAVYASPSKGGDSYALIDLKITAEQAEALIAGAKPVEIEATRYLGRKP</sequence>
<organism evidence="1 2">
    <name type="scientific">Bowdeniella nasicola</name>
    <dbReference type="NCBI Taxonomy" id="208480"/>
    <lineage>
        <taxon>Bacteria</taxon>
        <taxon>Bacillati</taxon>
        <taxon>Actinomycetota</taxon>
        <taxon>Actinomycetes</taxon>
        <taxon>Actinomycetales</taxon>
        <taxon>Actinomycetaceae</taxon>
        <taxon>Bowdeniella</taxon>
    </lineage>
</organism>
<dbReference type="EMBL" id="MQVR01000013">
    <property type="protein sequence ID" value="OKL54539.1"/>
    <property type="molecule type" value="Genomic_DNA"/>
</dbReference>
<reference evidence="2" key="1">
    <citation type="submission" date="2016-12" db="EMBL/GenBank/DDBJ databases">
        <authorList>
            <person name="Meng X."/>
        </authorList>
    </citation>
    <scope>NUCLEOTIDE SEQUENCE [LARGE SCALE GENOMIC DNA]</scope>
    <source>
        <strain evidence="2">DSM 19116</strain>
    </source>
</reference>
<accession>A0A1Q5Q4C0</accession>